<dbReference type="RefSeq" id="WP_211873801.1">
    <property type="nucleotide sequence ID" value="NZ_JAAEDH010000007.1"/>
</dbReference>
<sequence length="251" mass="26207">MTLPGRRILLVHGLMGEVMAALRPIGIDYMQSLAAWLREERAEVSVVKLPTAEPIIRNGLALRAAIAAEPRPPLVIAHSKGGLEALTALIDPGTADRCAGFIALQSPFFGSPVADLVTATPALDATATTLAHLLRIGSGEGIRDLTTTRRHAWMTTHAAAIQSLTNQIPILCVATTIPARAAHGRDRAYAIAATWMRQRGAGPSDGLVPLSSALIPGAPSLIREGSHIACVSQGQGRDPVGILKAALEALG</sequence>
<accession>A0AAF1JW06</accession>
<reference evidence="1" key="1">
    <citation type="submission" date="2020-01" db="EMBL/GenBank/DDBJ databases">
        <authorList>
            <person name="Rat A."/>
        </authorList>
    </citation>
    <scope>NUCLEOTIDE SEQUENCE</scope>
    <source>
        <strain evidence="1">LMG 28251</strain>
    </source>
</reference>
<dbReference type="InterPro" id="IPR029058">
    <property type="entry name" value="AB_hydrolase_fold"/>
</dbReference>
<keyword evidence="2" id="KW-1185">Reference proteome</keyword>
<proteinExistence type="predicted"/>
<protein>
    <recommendedName>
        <fullName evidence="3">Alpha/beta hydrolase</fullName>
    </recommendedName>
</protein>
<gene>
    <name evidence="1" type="ORF">GXW79_07710</name>
</gene>
<dbReference type="EMBL" id="JAAEDH010000007">
    <property type="protein sequence ID" value="MBR0654961.1"/>
    <property type="molecule type" value="Genomic_DNA"/>
</dbReference>
<dbReference type="SUPFAM" id="SSF53474">
    <property type="entry name" value="alpha/beta-Hydrolases"/>
    <property type="match status" value="1"/>
</dbReference>
<evidence type="ECO:0000313" key="2">
    <source>
        <dbReference type="Proteomes" id="UP001196068"/>
    </source>
</evidence>
<evidence type="ECO:0000313" key="1">
    <source>
        <dbReference type="EMBL" id="MBR0654961.1"/>
    </source>
</evidence>
<dbReference type="Proteomes" id="UP001196068">
    <property type="component" value="Unassembled WGS sequence"/>
</dbReference>
<dbReference type="AlphaFoldDB" id="A0AAF1JW06"/>
<comment type="caution">
    <text evidence="1">The sequence shown here is derived from an EMBL/GenBank/DDBJ whole genome shotgun (WGS) entry which is preliminary data.</text>
</comment>
<dbReference type="Gene3D" id="3.40.50.1820">
    <property type="entry name" value="alpha/beta hydrolase"/>
    <property type="match status" value="1"/>
</dbReference>
<name>A0AAF1JW06_9PROT</name>
<reference evidence="1" key="2">
    <citation type="journal article" date="2021" name="Syst. Appl. Microbiol.">
        <title>Roseomonas hellenica sp. nov., isolated from roots of wild-growing Alkanna tinctoria.</title>
        <authorList>
            <person name="Rat A."/>
            <person name="Naranjo H.D."/>
            <person name="Lebbe L."/>
            <person name="Cnockaert M."/>
            <person name="Krigas N."/>
            <person name="Grigoriadou K."/>
            <person name="Maloupa E."/>
            <person name="Willems A."/>
        </authorList>
    </citation>
    <scope>NUCLEOTIDE SEQUENCE</scope>
    <source>
        <strain evidence="1">LMG 28251</strain>
    </source>
</reference>
<organism evidence="1 2">
    <name type="scientific">Plastoroseomonas arctica</name>
    <dbReference type="NCBI Taxonomy" id="1509237"/>
    <lineage>
        <taxon>Bacteria</taxon>
        <taxon>Pseudomonadati</taxon>
        <taxon>Pseudomonadota</taxon>
        <taxon>Alphaproteobacteria</taxon>
        <taxon>Acetobacterales</taxon>
        <taxon>Acetobacteraceae</taxon>
        <taxon>Plastoroseomonas</taxon>
    </lineage>
</organism>
<evidence type="ECO:0008006" key="3">
    <source>
        <dbReference type="Google" id="ProtNLM"/>
    </source>
</evidence>